<dbReference type="SUPFAM" id="SSF53254">
    <property type="entry name" value="Phosphoglycerate mutase-like"/>
    <property type="match status" value="1"/>
</dbReference>
<accession>A0ABU7J8N4</accession>
<dbReference type="Gene3D" id="3.40.50.1240">
    <property type="entry name" value="Phosphoglycerate mutase-like"/>
    <property type="match status" value="1"/>
</dbReference>
<gene>
    <name evidence="2" type="ORF">QWY20_15455</name>
</gene>
<feature type="signal peptide" evidence="1">
    <location>
        <begin position="1"/>
        <end position="16"/>
    </location>
</feature>
<keyword evidence="3" id="KW-1185">Reference proteome</keyword>
<evidence type="ECO:0000256" key="1">
    <source>
        <dbReference type="SAM" id="SignalP"/>
    </source>
</evidence>
<organism evidence="2 3">
    <name type="scientific">Alkalimonas cellulosilytica</name>
    <dbReference type="NCBI Taxonomy" id="3058395"/>
    <lineage>
        <taxon>Bacteria</taxon>
        <taxon>Pseudomonadati</taxon>
        <taxon>Pseudomonadota</taxon>
        <taxon>Gammaproteobacteria</taxon>
        <taxon>Alkalimonas</taxon>
    </lineage>
</organism>
<feature type="chain" id="PRO_5046945439" evidence="1">
    <location>
        <begin position="17"/>
        <end position="181"/>
    </location>
</feature>
<evidence type="ECO:0000313" key="2">
    <source>
        <dbReference type="EMBL" id="MEE2002856.1"/>
    </source>
</evidence>
<dbReference type="EMBL" id="JAUHLI010000017">
    <property type="protein sequence ID" value="MEE2002856.1"/>
    <property type="molecule type" value="Genomic_DNA"/>
</dbReference>
<dbReference type="Proteomes" id="UP001336314">
    <property type="component" value="Unassembled WGS sequence"/>
</dbReference>
<dbReference type="CDD" id="cd07040">
    <property type="entry name" value="HP"/>
    <property type="match status" value="1"/>
</dbReference>
<evidence type="ECO:0000313" key="3">
    <source>
        <dbReference type="Proteomes" id="UP001336314"/>
    </source>
</evidence>
<dbReference type="InterPro" id="IPR029033">
    <property type="entry name" value="His_PPase_superfam"/>
</dbReference>
<dbReference type="RefSeq" id="WP_330129900.1">
    <property type="nucleotide sequence ID" value="NZ_JAUHLI010000017.1"/>
</dbReference>
<reference evidence="2 3" key="1">
    <citation type="submission" date="2023-07" db="EMBL/GenBank/DDBJ databases">
        <title>Alkalimonas sp., MEB108 novel, alkaliphilic bacterium isolated from Lonar Lake, India.</title>
        <authorList>
            <person name="Joshi A."/>
            <person name="Thite S."/>
        </authorList>
    </citation>
    <scope>NUCLEOTIDE SEQUENCE [LARGE SCALE GENOMIC DNA]</scope>
    <source>
        <strain evidence="2 3">MEB108</strain>
    </source>
</reference>
<dbReference type="InterPro" id="IPR013078">
    <property type="entry name" value="His_Pase_superF_clade-1"/>
</dbReference>
<keyword evidence="1" id="KW-0732">Signal</keyword>
<sequence>MKLWILILLLPFSLSADERAWQAWRDGNAVLIMRHALAPGTGDPPGFVLQDCSTQRNLNARGRQQAQAWGRFLQQKTAADVQIFSSEWCRCLETGQLMALSTVEPLPLLNSFFAGRGDRLAQTSALQAFLAQAPLSTPTVLITHQVNITALTGIFPASGEGLLLALPLTEPITVLARVQPE</sequence>
<protein>
    <submittedName>
        <fullName evidence="2">Histidine phosphatase family protein</fullName>
    </submittedName>
</protein>
<comment type="caution">
    <text evidence="2">The sequence shown here is derived from an EMBL/GenBank/DDBJ whole genome shotgun (WGS) entry which is preliminary data.</text>
</comment>
<proteinExistence type="predicted"/>
<name>A0ABU7J8N4_9GAMM</name>
<dbReference type="Pfam" id="PF00300">
    <property type="entry name" value="His_Phos_1"/>
    <property type="match status" value="1"/>
</dbReference>